<dbReference type="VEuPathDB" id="FungiDB:ASPVEDRAFT_82574"/>
<keyword evidence="2" id="KW-1185">Reference proteome</keyword>
<dbReference type="AlphaFoldDB" id="A0A1L9PHP3"/>
<dbReference type="GO" id="GO:0005634">
    <property type="term" value="C:nucleus"/>
    <property type="evidence" value="ECO:0007669"/>
    <property type="project" value="TreeGrafter"/>
</dbReference>
<dbReference type="Gene3D" id="1.10.472.10">
    <property type="entry name" value="Cyclin-like"/>
    <property type="match status" value="1"/>
</dbReference>
<dbReference type="RefSeq" id="XP_040666790.1">
    <property type="nucleotide sequence ID" value="XM_040817217.1"/>
</dbReference>
<evidence type="ECO:0000313" key="1">
    <source>
        <dbReference type="EMBL" id="OJJ01028.1"/>
    </source>
</evidence>
<dbReference type="InterPro" id="IPR013922">
    <property type="entry name" value="Cyclin_PHO80-like"/>
</dbReference>
<dbReference type="GO" id="GO:0016538">
    <property type="term" value="F:cyclin-dependent protein serine/threonine kinase regulator activity"/>
    <property type="evidence" value="ECO:0007669"/>
    <property type="project" value="TreeGrafter"/>
</dbReference>
<dbReference type="STRING" id="1036611.A0A1L9PHP3"/>
<name>A0A1L9PHP3_ASPVE</name>
<organism evidence="1 2">
    <name type="scientific">Aspergillus versicolor CBS 583.65</name>
    <dbReference type="NCBI Taxonomy" id="1036611"/>
    <lineage>
        <taxon>Eukaryota</taxon>
        <taxon>Fungi</taxon>
        <taxon>Dikarya</taxon>
        <taxon>Ascomycota</taxon>
        <taxon>Pezizomycotina</taxon>
        <taxon>Eurotiomycetes</taxon>
        <taxon>Eurotiomycetidae</taxon>
        <taxon>Eurotiales</taxon>
        <taxon>Aspergillaceae</taxon>
        <taxon>Aspergillus</taxon>
        <taxon>Aspergillus subgen. Nidulantes</taxon>
    </lineage>
</organism>
<evidence type="ECO:0000313" key="2">
    <source>
        <dbReference type="Proteomes" id="UP000184073"/>
    </source>
</evidence>
<dbReference type="OrthoDB" id="5304883at2759"/>
<dbReference type="Pfam" id="PF08613">
    <property type="entry name" value="Cyclin"/>
    <property type="match status" value="1"/>
</dbReference>
<gene>
    <name evidence="1" type="ORF">ASPVEDRAFT_82574</name>
</gene>
<sequence>MNVCTAEGESLVDKINIKQTLGFLSLPKEAENDTNFNSPDVFDIKPEQALELLCVCMDKLEAMQTINMLGAQDGDSYPGPEDTPAQAPELHVYGDGRDRMQQSLLSRRFMSKREPPITLRGYLSRLHRYCPLSTGVYLAASLFITRIANVDRALAVNRKNIHRLVLAGLRVAMKTLEDISYSHGRVAKVGGVSEWELTRLELSFCFLADFELRVDKQMLAEQARVLQWHMTHSSSPNLVT</sequence>
<dbReference type="GeneID" id="63732728"/>
<proteinExistence type="predicted"/>
<evidence type="ECO:0008006" key="3">
    <source>
        <dbReference type="Google" id="ProtNLM"/>
    </source>
</evidence>
<dbReference type="GO" id="GO:0019901">
    <property type="term" value="F:protein kinase binding"/>
    <property type="evidence" value="ECO:0007669"/>
    <property type="project" value="InterPro"/>
</dbReference>
<reference evidence="2" key="1">
    <citation type="journal article" date="2017" name="Genome Biol.">
        <title>Comparative genomics reveals high biological diversity and specific adaptations in the industrially and medically important fungal genus Aspergillus.</title>
        <authorList>
            <person name="de Vries R.P."/>
            <person name="Riley R."/>
            <person name="Wiebenga A."/>
            <person name="Aguilar-Osorio G."/>
            <person name="Amillis S."/>
            <person name="Uchima C.A."/>
            <person name="Anderluh G."/>
            <person name="Asadollahi M."/>
            <person name="Askin M."/>
            <person name="Barry K."/>
            <person name="Battaglia E."/>
            <person name="Bayram O."/>
            <person name="Benocci T."/>
            <person name="Braus-Stromeyer S.A."/>
            <person name="Caldana C."/>
            <person name="Canovas D."/>
            <person name="Cerqueira G.C."/>
            <person name="Chen F."/>
            <person name="Chen W."/>
            <person name="Choi C."/>
            <person name="Clum A."/>
            <person name="Dos Santos R.A."/>
            <person name="Damasio A.R."/>
            <person name="Diallinas G."/>
            <person name="Emri T."/>
            <person name="Fekete E."/>
            <person name="Flipphi M."/>
            <person name="Freyberg S."/>
            <person name="Gallo A."/>
            <person name="Gournas C."/>
            <person name="Habgood R."/>
            <person name="Hainaut M."/>
            <person name="Harispe M.L."/>
            <person name="Henrissat B."/>
            <person name="Hilden K.S."/>
            <person name="Hope R."/>
            <person name="Hossain A."/>
            <person name="Karabika E."/>
            <person name="Karaffa L."/>
            <person name="Karanyi Z."/>
            <person name="Krasevec N."/>
            <person name="Kuo A."/>
            <person name="Kusch H."/>
            <person name="LaButti K."/>
            <person name="Lagendijk E.L."/>
            <person name="Lapidus A."/>
            <person name="Levasseur A."/>
            <person name="Lindquist E."/>
            <person name="Lipzen A."/>
            <person name="Logrieco A.F."/>
            <person name="MacCabe A."/>
            <person name="Maekelae M.R."/>
            <person name="Malavazi I."/>
            <person name="Melin P."/>
            <person name="Meyer V."/>
            <person name="Mielnichuk N."/>
            <person name="Miskei M."/>
            <person name="Molnar A.P."/>
            <person name="Mule G."/>
            <person name="Ngan C.Y."/>
            <person name="Orejas M."/>
            <person name="Orosz E."/>
            <person name="Ouedraogo J.P."/>
            <person name="Overkamp K.M."/>
            <person name="Park H.-S."/>
            <person name="Perrone G."/>
            <person name="Piumi F."/>
            <person name="Punt P.J."/>
            <person name="Ram A.F."/>
            <person name="Ramon A."/>
            <person name="Rauscher S."/>
            <person name="Record E."/>
            <person name="Riano-Pachon D.M."/>
            <person name="Robert V."/>
            <person name="Roehrig J."/>
            <person name="Ruller R."/>
            <person name="Salamov A."/>
            <person name="Salih N.S."/>
            <person name="Samson R.A."/>
            <person name="Sandor E."/>
            <person name="Sanguinetti M."/>
            <person name="Schuetze T."/>
            <person name="Sepcic K."/>
            <person name="Shelest E."/>
            <person name="Sherlock G."/>
            <person name="Sophianopoulou V."/>
            <person name="Squina F.M."/>
            <person name="Sun H."/>
            <person name="Susca A."/>
            <person name="Todd R.B."/>
            <person name="Tsang A."/>
            <person name="Unkles S.E."/>
            <person name="van de Wiele N."/>
            <person name="van Rossen-Uffink D."/>
            <person name="Oliveira J.V."/>
            <person name="Vesth T.C."/>
            <person name="Visser J."/>
            <person name="Yu J.-H."/>
            <person name="Zhou M."/>
            <person name="Andersen M.R."/>
            <person name="Archer D.B."/>
            <person name="Baker S.E."/>
            <person name="Benoit I."/>
            <person name="Brakhage A.A."/>
            <person name="Braus G.H."/>
            <person name="Fischer R."/>
            <person name="Frisvad J.C."/>
            <person name="Goldman G.H."/>
            <person name="Houbraken J."/>
            <person name="Oakley B."/>
            <person name="Pocsi I."/>
            <person name="Scazzocchio C."/>
            <person name="Seiboth B."/>
            <person name="vanKuyk P.A."/>
            <person name="Wortman J."/>
            <person name="Dyer P.S."/>
            <person name="Grigoriev I.V."/>
        </authorList>
    </citation>
    <scope>NUCLEOTIDE SEQUENCE [LARGE SCALE GENOMIC DNA]</scope>
    <source>
        <strain evidence="2">CBS 583.65</strain>
    </source>
</reference>
<protein>
    <recommendedName>
        <fullName evidence="3">Cyclin-domain-containing protein</fullName>
    </recommendedName>
</protein>
<dbReference type="PANTHER" id="PTHR15615">
    <property type="match status" value="1"/>
</dbReference>
<accession>A0A1L9PHP3</accession>
<dbReference type="CDD" id="cd20558">
    <property type="entry name" value="CYCLIN_ScPCL7-like"/>
    <property type="match status" value="1"/>
</dbReference>
<dbReference type="GO" id="GO:0000307">
    <property type="term" value="C:cyclin-dependent protein kinase holoenzyme complex"/>
    <property type="evidence" value="ECO:0007669"/>
    <property type="project" value="TreeGrafter"/>
</dbReference>
<dbReference type="Proteomes" id="UP000184073">
    <property type="component" value="Unassembled WGS sequence"/>
</dbReference>
<dbReference type="EMBL" id="KV878128">
    <property type="protein sequence ID" value="OJJ01028.1"/>
    <property type="molecule type" value="Genomic_DNA"/>
</dbReference>
<dbReference type="PANTHER" id="PTHR15615:SF32">
    <property type="entry name" value="PROTEIN KINASE COMPLEX COMPONENT, PUTATIVE (AFU_ORTHOLOGUE AFUA_2G07660)-RELATED"/>
    <property type="match status" value="1"/>
</dbReference>